<evidence type="ECO:0000313" key="1">
    <source>
        <dbReference type="EMBL" id="AGH46764.1"/>
    </source>
</evidence>
<dbReference type="HOGENOM" id="CLU_3186904_0_0_6"/>
<dbReference type="EMBL" id="CP003837">
    <property type="protein sequence ID" value="AGH46764.1"/>
    <property type="molecule type" value="Genomic_DNA"/>
</dbReference>
<name>M4RX03_9ALTE</name>
<organism evidence="1 2">
    <name type="scientific">Paraglaciecola psychrophila 170</name>
    <dbReference type="NCBI Taxonomy" id="1129794"/>
    <lineage>
        <taxon>Bacteria</taxon>
        <taxon>Pseudomonadati</taxon>
        <taxon>Pseudomonadota</taxon>
        <taxon>Gammaproteobacteria</taxon>
        <taxon>Alteromonadales</taxon>
        <taxon>Alteromonadaceae</taxon>
        <taxon>Paraglaciecola</taxon>
    </lineage>
</organism>
<protein>
    <submittedName>
        <fullName evidence="1">Uncharacterized protein</fullName>
    </submittedName>
</protein>
<evidence type="ECO:0000313" key="2">
    <source>
        <dbReference type="Proteomes" id="UP000011864"/>
    </source>
</evidence>
<dbReference type="KEGG" id="gps:C427_4665"/>
<dbReference type="Proteomes" id="UP000011864">
    <property type="component" value="Chromosome"/>
</dbReference>
<accession>M4RX03</accession>
<dbReference type="AlphaFoldDB" id="M4RX03"/>
<proteinExistence type="predicted"/>
<gene>
    <name evidence="1" type="ORF">C427_4665</name>
</gene>
<reference evidence="1 2" key="1">
    <citation type="journal article" date="2013" name="Genome Announc.">
        <title>Complete Genome Sequence of Glaciecola psychrophila Strain 170T.</title>
        <authorList>
            <person name="Yin J."/>
            <person name="Chen J."/>
            <person name="Liu G."/>
            <person name="Yu Y."/>
            <person name="Song L."/>
            <person name="Wang X."/>
            <person name="Qu X."/>
        </authorList>
    </citation>
    <scope>NUCLEOTIDE SEQUENCE [LARGE SCALE GENOMIC DNA]</scope>
    <source>
        <strain evidence="1 2">170</strain>
    </source>
</reference>
<sequence length="46" mass="5310">MQRAKNLSEVYWHFLPKTANLQKHLSSTHSNDLNNLTEAIQASLMK</sequence>
<dbReference type="PATRIC" id="fig|1129794.4.peg.4645"/>
<keyword evidence="2" id="KW-1185">Reference proteome</keyword>